<proteinExistence type="predicted"/>
<dbReference type="OrthoDB" id="9808061at2"/>
<keyword evidence="2" id="KW-1185">Reference proteome</keyword>
<dbReference type="NCBIfam" id="NF047593">
    <property type="entry name" value="IS66_ISAeme5_TnpA"/>
    <property type="match status" value="1"/>
</dbReference>
<gene>
    <name evidence="1" type="ORF">BHU72_15210</name>
</gene>
<comment type="caution">
    <text evidence="1">The sequence shown here is derived from an EMBL/GenBank/DDBJ whole genome shotgun (WGS) entry which is preliminary data.</text>
</comment>
<evidence type="ECO:0000313" key="1">
    <source>
        <dbReference type="EMBL" id="OEH85261.1"/>
    </source>
</evidence>
<evidence type="ECO:0000313" key="2">
    <source>
        <dbReference type="Proteomes" id="UP000095255"/>
    </source>
</evidence>
<reference evidence="1 2" key="1">
    <citation type="submission" date="2016-09" db="EMBL/GenBank/DDBJ databases">
        <title>Desulfuribacillus arsenicus sp. nov., an obligately anaerobic, dissimilatory arsenic- and antimonate-reducing bacterium isolated from anoxic sediments.</title>
        <authorList>
            <person name="Abin C.A."/>
            <person name="Hollibaugh J.T."/>
        </authorList>
    </citation>
    <scope>NUCLEOTIDE SEQUENCE [LARGE SCALE GENOMIC DNA]</scope>
    <source>
        <strain evidence="1 2">MLFW-2</strain>
    </source>
</reference>
<dbReference type="Proteomes" id="UP000095255">
    <property type="component" value="Unassembled WGS sequence"/>
</dbReference>
<organism evidence="1 2">
    <name type="scientific">Desulfuribacillus stibiiarsenatis</name>
    <dbReference type="NCBI Taxonomy" id="1390249"/>
    <lineage>
        <taxon>Bacteria</taxon>
        <taxon>Bacillati</taxon>
        <taxon>Bacillota</taxon>
        <taxon>Desulfuribacillia</taxon>
        <taxon>Desulfuribacillales</taxon>
        <taxon>Desulfuribacillaceae</taxon>
        <taxon>Desulfuribacillus</taxon>
    </lineage>
</organism>
<dbReference type="STRING" id="1390249.BHU72_15210"/>
<sequence>MDEITQVKIQFRKEQWSKLIMECQDSGMTVRTWCKQKSINEASYYYWLKKIRKEACKQRLPVTHVDQKPVEFAKLSFDTRPTQTLGFITIHFPIATVEVKEGTSKETLETVLLALKSIC</sequence>
<accession>A0A1E5L571</accession>
<dbReference type="EMBL" id="MJAT01000024">
    <property type="protein sequence ID" value="OEH85261.1"/>
    <property type="molecule type" value="Genomic_DNA"/>
</dbReference>
<dbReference type="RefSeq" id="WP_069702368.1">
    <property type="nucleotide sequence ID" value="NZ_MJAT01000024.1"/>
</dbReference>
<evidence type="ECO:0008006" key="3">
    <source>
        <dbReference type="Google" id="ProtNLM"/>
    </source>
</evidence>
<name>A0A1E5L571_9FIRM</name>
<dbReference type="AlphaFoldDB" id="A0A1E5L571"/>
<protein>
    <recommendedName>
        <fullName evidence="3">Transposase</fullName>
    </recommendedName>
</protein>